<gene>
    <name evidence="1" type="ORF">RDB_LOCUS44072</name>
</gene>
<dbReference type="Proteomes" id="UP000663888">
    <property type="component" value="Unassembled WGS sequence"/>
</dbReference>
<evidence type="ECO:0000313" key="1">
    <source>
        <dbReference type="EMBL" id="CAE6437090.1"/>
    </source>
</evidence>
<protein>
    <recommendedName>
        <fullName evidence="3">F-box domain-containing protein</fullName>
    </recommendedName>
</protein>
<comment type="caution">
    <text evidence="1">The sequence shown here is derived from an EMBL/GenBank/DDBJ whole genome shotgun (WGS) entry which is preliminary data.</text>
</comment>
<proteinExistence type="predicted"/>
<evidence type="ECO:0008006" key="3">
    <source>
        <dbReference type="Google" id="ProtNLM"/>
    </source>
</evidence>
<name>A0A8H2XYI5_9AGAM</name>
<accession>A0A8H2XYI5</accession>
<evidence type="ECO:0000313" key="2">
    <source>
        <dbReference type="Proteomes" id="UP000663888"/>
    </source>
</evidence>
<dbReference type="AlphaFoldDB" id="A0A8H2XYI5"/>
<dbReference type="SUPFAM" id="SSF52047">
    <property type="entry name" value="RNI-like"/>
    <property type="match status" value="1"/>
</dbReference>
<reference evidence="1" key="1">
    <citation type="submission" date="2021-01" db="EMBL/GenBank/DDBJ databases">
        <authorList>
            <person name="Kaushik A."/>
        </authorList>
    </citation>
    <scope>NUCLEOTIDE SEQUENCE</scope>
    <source>
        <strain evidence="1">AG4-R118</strain>
    </source>
</reference>
<dbReference type="EMBL" id="CAJMWX010000871">
    <property type="protein sequence ID" value="CAE6437090.1"/>
    <property type="molecule type" value="Genomic_DNA"/>
</dbReference>
<organism evidence="1 2">
    <name type="scientific">Rhizoctonia solani</name>
    <dbReference type="NCBI Taxonomy" id="456999"/>
    <lineage>
        <taxon>Eukaryota</taxon>
        <taxon>Fungi</taxon>
        <taxon>Dikarya</taxon>
        <taxon>Basidiomycota</taxon>
        <taxon>Agaricomycotina</taxon>
        <taxon>Agaricomycetes</taxon>
        <taxon>Cantharellales</taxon>
        <taxon>Ceratobasidiaceae</taxon>
        <taxon>Rhizoctonia</taxon>
    </lineage>
</organism>
<sequence length="589" mass="64924">MHVRNDLIDRMMTSLVIPQTTTHWPAGGLQQWEEAGIRLESAVVAFLQSCMALEQAAMVHPLCIDNLPFRLDRRIEHFHTLLTQSLAQSLASVTRTRNKLVTSIYRLPPEILGNIFELAISSTENDLPMESAIIESCLCLYRILGVCSAWRKVGIAHAPLWTLVPVISHTIPAVAPTEKSASLSLERAGGVGLRLVADVDSLGQLGPSFREKLVEDGARFRSVSLRSGYDGGLEGALDSLLDTIIPGSIAELSLAFESLDIREGLHEDSGPFYLFNYFSPHRRATFAQVLGSVRILRLKNIVPHMDSVSLGNLLELRIHGVAFGPDNILTDFLLALSTAPQLQTLDIISVTTCQMADLPASADSAPLSLPSLQTLFLENLLCNVLHTVLHSIKPGEQRVVLSLTHNALSTLSSIGYVGEGDFDAFITAIRPHPIDTLVLNIMNPFGGSNRLRPLLSIMPSLTTIYFDHMSLDCEALVELTRISNPTHSQINIPQLRRVYISRTTIYSIKDQTPLKNMLSSHPLEELVLGGRFTGVLDITLLGTAPDACVDIACPDMITIKTWLQENIPKFKLLGCNEPFKFKPDEWPIW</sequence>